<comment type="caution">
    <text evidence="2">The sequence shown here is derived from an EMBL/GenBank/DDBJ whole genome shotgun (WGS) entry which is preliminary data.</text>
</comment>
<feature type="non-terminal residue" evidence="2">
    <location>
        <position position="1"/>
    </location>
</feature>
<dbReference type="AlphaFoldDB" id="A0AAV5UMB0"/>
<name>A0AAV5UMB0_9BILA</name>
<accession>A0AAV5UMB0</accession>
<evidence type="ECO:0000313" key="3">
    <source>
        <dbReference type="Proteomes" id="UP001432027"/>
    </source>
</evidence>
<keyword evidence="1" id="KW-0472">Membrane</keyword>
<dbReference type="EMBL" id="BTSX01000006">
    <property type="protein sequence ID" value="GMT07059.1"/>
    <property type="molecule type" value="Genomic_DNA"/>
</dbReference>
<keyword evidence="3" id="KW-1185">Reference proteome</keyword>
<protein>
    <submittedName>
        <fullName evidence="2">Uncharacterized protein</fullName>
    </submittedName>
</protein>
<feature type="transmembrane region" description="Helical" evidence="1">
    <location>
        <begin position="21"/>
        <end position="45"/>
    </location>
</feature>
<reference evidence="2" key="1">
    <citation type="submission" date="2023-10" db="EMBL/GenBank/DDBJ databases">
        <title>Genome assembly of Pristionchus species.</title>
        <authorList>
            <person name="Yoshida K."/>
            <person name="Sommer R.J."/>
        </authorList>
    </citation>
    <scope>NUCLEOTIDE SEQUENCE</scope>
    <source>
        <strain evidence="2">RS0144</strain>
    </source>
</reference>
<dbReference type="Proteomes" id="UP001432027">
    <property type="component" value="Unassembled WGS sequence"/>
</dbReference>
<keyword evidence="1" id="KW-0812">Transmembrane</keyword>
<evidence type="ECO:0000256" key="1">
    <source>
        <dbReference type="SAM" id="Phobius"/>
    </source>
</evidence>
<gene>
    <name evidence="2" type="ORF">PENTCL1PPCAC_29233</name>
</gene>
<organism evidence="2 3">
    <name type="scientific">Pristionchus entomophagus</name>
    <dbReference type="NCBI Taxonomy" id="358040"/>
    <lineage>
        <taxon>Eukaryota</taxon>
        <taxon>Metazoa</taxon>
        <taxon>Ecdysozoa</taxon>
        <taxon>Nematoda</taxon>
        <taxon>Chromadorea</taxon>
        <taxon>Rhabditida</taxon>
        <taxon>Rhabditina</taxon>
        <taxon>Diplogasteromorpha</taxon>
        <taxon>Diplogasteroidea</taxon>
        <taxon>Neodiplogasteridae</taxon>
        <taxon>Pristionchus</taxon>
    </lineage>
</organism>
<keyword evidence="1" id="KW-1133">Transmembrane helix</keyword>
<proteinExistence type="predicted"/>
<sequence>TKRSRVVQSASQLRSSSIDMCTSRSFVLLFCLTIFAIGVTIGGVISSSKSCSSNNGHTVCTICQDGVCQECTNGICRDSQNTNRGTADVGHSQSSSLACANNVCTKCTNGHCETYNQ</sequence>
<evidence type="ECO:0000313" key="2">
    <source>
        <dbReference type="EMBL" id="GMT07059.1"/>
    </source>
</evidence>